<dbReference type="EMBL" id="JALKFT010000009">
    <property type="protein sequence ID" value="MCK9876405.1"/>
    <property type="molecule type" value="Genomic_DNA"/>
</dbReference>
<feature type="domain" description="Major facilitator superfamily (MFS) profile" evidence="10">
    <location>
        <begin position="26"/>
        <end position="482"/>
    </location>
</feature>
<comment type="similarity">
    <text evidence="2">Belongs to the major facilitator superfamily. EmrB family.</text>
</comment>
<feature type="transmembrane region" description="Helical" evidence="9">
    <location>
        <begin position="349"/>
        <end position="369"/>
    </location>
</feature>
<evidence type="ECO:0000313" key="11">
    <source>
        <dbReference type="EMBL" id="MCK9876405.1"/>
    </source>
</evidence>
<dbReference type="NCBIfam" id="TIGR00711">
    <property type="entry name" value="efflux_EmrB"/>
    <property type="match status" value="1"/>
</dbReference>
<keyword evidence="7 9" id="KW-0472">Membrane</keyword>
<dbReference type="PANTHER" id="PTHR42718:SF9">
    <property type="entry name" value="MAJOR FACILITATOR SUPERFAMILY MULTIDRUG TRANSPORTER MFSC"/>
    <property type="match status" value="1"/>
</dbReference>
<feature type="transmembrane region" description="Helical" evidence="9">
    <location>
        <begin position="454"/>
        <end position="477"/>
    </location>
</feature>
<evidence type="ECO:0000256" key="1">
    <source>
        <dbReference type="ARBA" id="ARBA00004651"/>
    </source>
</evidence>
<keyword evidence="5 9" id="KW-0812">Transmembrane</keyword>
<feature type="region of interest" description="Disordered" evidence="8">
    <location>
        <begin position="486"/>
        <end position="513"/>
    </location>
</feature>
<dbReference type="InterPro" id="IPR004638">
    <property type="entry name" value="EmrB-like"/>
</dbReference>
<keyword evidence="6 9" id="KW-1133">Transmembrane helix</keyword>
<feature type="transmembrane region" description="Helical" evidence="9">
    <location>
        <begin position="245"/>
        <end position="265"/>
    </location>
</feature>
<dbReference type="Gene3D" id="1.20.1250.20">
    <property type="entry name" value="MFS general substrate transporter like domains"/>
    <property type="match status" value="2"/>
</dbReference>
<feature type="transmembrane region" description="Helical" evidence="9">
    <location>
        <begin position="216"/>
        <end position="233"/>
    </location>
</feature>
<feature type="transmembrane region" description="Helical" evidence="9">
    <location>
        <begin position="286"/>
        <end position="307"/>
    </location>
</feature>
<dbReference type="InterPro" id="IPR020846">
    <property type="entry name" value="MFS_dom"/>
</dbReference>
<evidence type="ECO:0000256" key="2">
    <source>
        <dbReference type="ARBA" id="ARBA00008537"/>
    </source>
</evidence>
<feature type="transmembrane region" description="Helical" evidence="9">
    <location>
        <begin position="150"/>
        <end position="172"/>
    </location>
</feature>
<accession>A0ABT0JXY3</accession>
<reference evidence="11 12" key="1">
    <citation type="submission" date="2022-04" db="EMBL/GenBank/DDBJ databases">
        <title>Genome diversity in the genus Frankia.</title>
        <authorList>
            <person name="Carlos-Shanley C."/>
            <person name="Hahn D."/>
        </authorList>
    </citation>
    <scope>NUCLEOTIDE SEQUENCE [LARGE SCALE GENOMIC DNA]</scope>
    <source>
        <strain evidence="11 12">Ag45/Mut15</strain>
    </source>
</reference>
<proteinExistence type="inferred from homology"/>
<feature type="transmembrane region" description="Helical" evidence="9">
    <location>
        <begin position="416"/>
        <end position="434"/>
    </location>
</feature>
<feature type="transmembrane region" description="Helical" evidence="9">
    <location>
        <begin position="92"/>
        <end position="111"/>
    </location>
</feature>
<dbReference type="SUPFAM" id="SSF103473">
    <property type="entry name" value="MFS general substrate transporter"/>
    <property type="match status" value="1"/>
</dbReference>
<feature type="transmembrane region" description="Helical" evidence="9">
    <location>
        <begin position="319"/>
        <end position="337"/>
    </location>
</feature>
<dbReference type="Proteomes" id="UP001201873">
    <property type="component" value="Unassembled WGS sequence"/>
</dbReference>
<evidence type="ECO:0000256" key="8">
    <source>
        <dbReference type="SAM" id="MobiDB-lite"/>
    </source>
</evidence>
<evidence type="ECO:0000256" key="9">
    <source>
        <dbReference type="SAM" id="Phobius"/>
    </source>
</evidence>
<feature type="transmembrane region" description="Helical" evidence="9">
    <location>
        <begin position="21"/>
        <end position="41"/>
    </location>
</feature>
<evidence type="ECO:0000259" key="10">
    <source>
        <dbReference type="PROSITE" id="PS50850"/>
    </source>
</evidence>
<feature type="transmembrane region" description="Helical" evidence="9">
    <location>
        <begin position="178"/>
        <end position="196"/>
    </location>
</feature>
<keyword evidence="3" id="KW-0813">Transport</keyword>
<dbReference type="PROSITE" id="PS50850">
    <property type="entry name" value="MFS"/>
    <property type="match status" value="1"/>
</dbReference>
<comment type="subcellular location">
    <subcellularLocation>
        <location evidence="1">Cell membrane</location>
        <topology evidence="1">Multi-pass membrane protein</topology>
    </subcellularLocation>
</comment>
<feature type="transmembrane region" description="Helical" evidence="9">
    <location>
        <begin position="117"/>
        <end position="138"/>
    </location>
</feature>
<comment type="caution">
    <text evidence="11">The sequence shown here is derived from an EMBL/GenBank/DDBJ whole genome shotgun (WGS) entry which is preliminary data.</text>
</comment>
<feature type="transmembrane region" description="Helical" evidence="9">
    <location>
        <begin position="381"/>
        <end position="404"/>
    </location>
</feature>
<dbReference type="InterPro" id="IPR011701">
    <property type="entry name" value="MFS"/>
</dbReference>
<dbReference type="CDD" id="cd17503">
    <property type="entry name" value="MFS_LmrB_MDR_like"/>
    <property type="match status" value="1"/>
</dbReference>
<feature type="transmembrane region" description="Helical" evidence="9">
    <location>
        <begin position="61"/>
        <end position="80"/>
    </location>
</feature>
<evidence type="ECO:0000256" key="4">
    <source>
        <dbReference type="ARBA" id="ARBA00022475"/>
    </source>
</evidence>
<protein>
    <submittedName>
        <fullName evidence="11">Multidrug efflux MFS transporter</fullName>
    </submittedName>
</protein>
<organism evidence="11 12">
    <name type="scientific">Frankia umida</name>
    <dbReference type="NCBI Taxonomy" id="573489"/>
    <lineage>
        <taxon>Bacteria</taxon>
        <taxon>Bacillati</taxon>
        <taxon>Actinomycetota</taxon>
        <taxon>Actinomycetes</taxon>
        <taxon>Frankiales</taxon>
        <taxon>Frankiaceae</taxon>
        <taxon>Frankia</taxon>
    </lineage>
</organism>
<name>A0ABT0JXY3_9ACTN</name>
<feature type="compositionally biased region" description="Basic and acidic residues" evidence="8">
    <location>
        <begin position="486"/>
        <end position="497"/>
    </location>
</feature>
<dbReference type="PANTHER" id="PTHR42718">
    <property type="entry name" value="MAJOR FACILITATOR SUPERFAMILY MULTIDRUG TRANSPORTER MFSC"/>
    <property type="match status" value="1"/>
</dbReference>
<dbReference type="Pfam" id="PF07690">
    <property type="entry name" value="MFS_1"/>
    <property type="match status" value="1"/>
</dbReference>
<evidence type="ECO:0000256" key="7">
    <source>
        <dbReference type="ARBA" id="ARBA00023136"/>
    </source>
</evidence>
<dbReference type="RefSeq" id="WP_248824677.1">
    <property type="nucleotide sequence ID" value="NZ_JALKFT010000009.1"/>
</dbReference>
<evidence type="ECO:0000256" key="6">
    <source>
        <dbReference type="ARBA" id="ARBA00022989"/>
    </source>
</evidence>
<gene>
    <name evidence="11" type="ORF">MXD59_11580</name>
</gene>
<dbReference type="InterPro" id="IPR036259">
    <property type="entry name" value="MFS_trans_sf"/>
</dbReference>
<evidence type="ECO:0000313" key="12">
    <source>
        <dbReference type="Proteomes" id="UP001201873"/>
    </source>
</evidence>
<keyword evidence="12" id="KW-1185">Reference proteome</keyword>
<keyword evidence="4" id="KW-1003">Cell membrane</keyword>
<evidence type="ECO:0000256" key="5">
    <source>
        <dbReference type="ARBA" id="ARBA00022692"/>
    </source>
</evidence>
<sequence length="513" mass="53488">MAVQEPASPGRSAAGAEKIDAALIRLALVLLAGVVVVQLDATIVSVALDRLGRAFEVDIPTVQWVTTAYLLALAMVIPVTGWSVERFGGRRMWMLALALFLAGSVLCGIAWSIESLIAFRVIQGLGGGLLLPLMQTIMAQAAGPQRLGRLMAVVSAPALLTPVLGPVLGGVIIESLSWRWIFLINVPVCIVALVLAWRTMPPQELSTRAPQRFDGIGFALLSPGLAAVVYGFAEAGRHGGFTEAAVLVPLAIGVVLILVFVGYALRTRIVPLIDLRLFRSTSFCGAASLMFLFGISLFGALFLLPLYEQQVRGRSPVEAGLLLAPQGLGMMIGMVVLSRIADRVSPRAMVLGGLTLSVLGSVAYTQVTAHTSEVLLGASLVVRGLGLAAAMVPVMSAAYIGLSVAEIPRATSAVRIFQQVGASLGTAVLAVVLARQLPDATGGGRPPDAAATAHGYAVSFWWTLGFSIAAVPLGFLLPKRSAVARETDGHGHVDAPEPRSGPPARVAAATDGQ</sequence>
<evidence type="ECO:0000256" key="3">
    <source>
        <dbReference type="ARBA" id="ARBA00022448"/>
    </source>
</evidence>